<keyword evidence="1" id="KW-0489">Methyltransferase</keyword>
<dbReference type="EMBL" id="GGEC01016791">
    <property type="protein sequence ID" value="MBW97274.1"/>
    <property type="molecule type" value="Transcribed_RNA"/>
</dbReference>
<protein>
    <submittedName>
        <fullName evidence="1">Histone-lysine N-methyltransferase H3 lysine-9 specific SUVH4</fullName>
    </submittedName>
</protein>
<evidence type="ECO:0000313" key="1">
    <source>
        <dbReference type="EMBL" id="MBW97274.1"/>
    </source>
</evidence>
<dbReference type="AlphaFoldDB" id="A0A2P2JUX8"/>
<proteinExistence type="predicted"/>
<sequence>MNLPAVIVARFIHTMAYTRLLNIGLKRVYLDLLFISIS</sequence>
<reference evidence="1" key="1">
    <citation type="submission" date="2018-02" db="EMBL/GenBank/DDBJ databases">
        <title>Rhizophora mucronata_Transcriptome.</title>
        <authorList>
            <person name="Meera S.P."/>
            <person name="Sreeshan A."/>
            <person name="Augustine A."/>
        </authorList>
    </citation>
    <scope>NUCLEOTIDE SEQUENCE</scope>
    <source>
        <tissue evidence="1">Leaf</tissue>
    </source>
</reference>
<dbReference type="GO" id="GO:0008168">
    <property type="term" value="F:methyltransferase activity"/>
    <property type="evidence" value="ECO:0007669"/>
    <property type="project" value="UniProtKB-KW"/>
</dbReference>
<organism evidence="1">
    <name type="scientific">Rhizophora mucronata</name>
    <name type="common">Asiatic mangrove</name>
    <dbReference type="NCBI Taxonomy" id="61149"/>
    <lineage>
        <taxon>Eukaryota</taxon>
        <taxon>Viridiplantae</taxon>
        <taxon>Streptophyta</taxon>
        <taxon>Embryophyta</taxon>
        <taxon>Tracheophyta</taxon>
        <taxon>Spermatophyta</taxon>
        <taxon>Magnoliopsida</taxon>
        <taxon>eudicotyledons</taxon>
        <taxon>Gunneridae</taxon>
        <taxon>Pentapetalae</taxon>
        <taxon>rosids</taxon>
        <taxon>fabids</taxon>
        <taxon>Malpighiales</taxon>
        <taxon>Rhizophoraceae</taxon>
        <taxon>Rhizophora</taxon>
    </lineage>
</organism>
<name>A0A2P2JUX8_RHIMU</name>
<keyword evidence="1" id="KW-0808">Transferase</keyword>
<accession>A0A2P2JUX8</accession>
<dbReference type="GO" id="GO:0032259">
    <property type="term" value="P:methylation"/>
    <property type="evidence" value="ECO:0007669"/>
    <property type="project" value="UniProtKB-KW"/>
</dbReference>